<reference evidence="3 4" key="1">
    <citation type="submission" date="2016-05" db="EMBL/GenBank/DDBJ databases">
        <title>Genome Sequence of Pseudomonas citronellolis Strain SJTE-3, an Estrogens and Persistent Organic Pollutants degradation strain.</title>
        <authorList>
            <person name="Liang R."/>
        </authorList>
    </citation>
    <scope>NUCLEOTIDE SEQUENCE [LARGE SCALE GENOMIC DNA]</scope>
    <source>
        <strain evidence="3 4">SJTE-3</strain>
    </source>
</reference>
<accession>A0A1A9KIE8</accession>
<feature type="transmembrane region" description="Helical" evidence="2">
    <location>
        <begin position="204"/>
        <end position="223"/>
    </location>
</feature>
<organism evidence="3 4">
    <name type="scientific">Pseudomonas citronellolis</name>
    <dbReference type="NCBI Taxonomy" id="53408"/>
    <lineage>
        <taxon>Bacteria</taxon>
        <taxon>Pseudomonadati</taxon>
        <taxon>Pseudomonadota</taxon>
        <taxon>Gammaproteobacteria</taxon>
        <taxon>Pseudomonadales</taxon>
        <taxon>Pseudomonadaceae</taxon>
        <taxon>Pseudomonas</taxon>
    </lineage>
</organism>
<feature type="compositionally biased region" description="Polar residues" evidence="1">
    <location>
        <begin position="1"/>
        <end position="22"/>
    </location>
</feature>
<feature type="transmembrane region" description="Helical" evidence="2">
    <location>
        <begin position="59"/>
        <end position="81"/>
    </location>
</feature>
<keyword evidence="2" id="KW-1133">Transmembrane helix</keyword>
<evidence type="ECO:0008006" key="5">
    <source>
        <dbReference type="Google" id="ProtNLM"/>
    </source>
</evidence>
<dbReference type="InterPro" id="IPR010380">
    <property type="entry name" value="DUF975"/>
</dbReference>
<dbReference type="PANTHER" id="PTHR40076:SF1">
    <property type="entry name" value="MEMBRANE PROTEIN"/>
    <property type="match status" value="1"/>
</dbReference>
<dbReference type="EMBL" id="CP015878">
    <property type="protein sequence ID" value="ANI17308.1"/>
    <property type="molecule type" value="Genomic_DNA"/>
</dbReference>
<evidence type="ECO:0000313" key="3">
    <source>
        <dbReference type="EMBL" id="ANI17308.1"/>
    </source>
</evidence>
<dbReference type="Proteomes" id="UP000077748">
    <property type="component" value="Chromosome"/>
</dbReference>
<gene>
    <name evidence="3" type="ORF">A9C11_26440</name>
</gene>
<evidence type="ECO:0000256" key="1">
    <source>
        <dbReference type="SAM" id="MobiDB-lite"/>
    </source>
</evidence>
<keyword evidence="2" id="KW-0812">Transmembrane</keyword>
<protein>
    <recommendedName>
        <fullName evidence="5">Integral membrane protein</fullName>
    </recommendedName>
</protein>
<evidence type="ECO:0000256" key="2">
    <source>
        <dbReference type="SAM" id="Phobius"/>
    </source>
</evidence>
<proteinExistence type="predicted"/>
<dbReference type="AlphaFoldDB" id="A0A1A9KIE8"/>
<feature type="transmembrane region" description="Helical" evidence="2">
    <location>
        <begin position="136"/>
        <end position="158"/>
    </location>
</feature>
<evidence type="ECO:0000313" key="4">
    <source>
        <dbReference type="Proteomes" id="UP000077748"/>
    </source>
</evidence>
<name>A0A1A9KIE8_9PSED</name>
<sequence length="255" mass="27084">MNQEFEQNPYATPASQLQQPASGPSAPGIEEALARGYNFSVDGLINEAWRLVKGSKGTLIAGAIVYFVAVNLTGFVLGFILSFAHLAMGGAAPLGNEALEVSVGVISSALCSPLLVGLNMIGIRRAAGQPATINEIFVYFSRFTPIFLTALAVSALFYLGILLLLLPGIYLGVAYALALPLVAERGLSPWQAMEASRKAISQHWFKVFGLFFTLGLMLLLSAIPLGIGLVWTLPLAFIAIGVLYRTIFGVLPPAN</sequence>
<feature type="transmembrane region" description="Helical" evidence="2">
    <location>
        <begin position="101"/>
        <end position="124"/>
    </location>
</feature>
<feature type="region of interest" description="Disordered" evidence="1">
    <location>
        <begin position="1"/>
        <end position="26"/>
    </location>
</feature>
<feature type="transmembrane region" description="Helical" evidence="2">
    <location>
        <begin position="164"/>
        <end position="183"/>
    </location>
</feature>
<dbReference type="PANTHER" id="PTHR40076">
    <property type="entry name" value="MEMBRANE PROTEIN-RELATED"/>
    <property type="match status" value="1"/>
</dbReference>
<dbReference type="RefSeq" id="WP_064584304.1">
    <property type="nucleotide sequence ID" value="NZ_CP015878.1"/>
</dbReference>
<keyword evidence="2" id="KW-0472">Membrane</keyword>
<feature type="transmembrane region" description="Helical" evidence="2">
    <location>
        <begin position="229"/>
        <end position="251"/>
    </location>
</feature>